<dbReference type="Gene3D" id="2.30.30.60">
    <property type="match status" value="1"/>
</dbReference>
<gene>
    <name evidence="8" type="primary">mscS_7</name>
    <name evidence="8" type="ORF">C1752_03968</name>
</gene>
<dbReference type="PANTHER" id="PTHR30566">
    <property type="entry name" value="YNAI-RELATED MECHANOSENSITIVE ION CHANNEL"/>
    <property type="match status" value="1"/>
</dbReference>
<evidence type="ECO:0000256" key="6">
    <source>
        <dbReference type="SAM" id="Phobius"/>
    </source>
</evidence>
<dbReference type="InterPro" id="IPR010920">
    <property type="entry name" value="LSM_dom_sf"/>
</dbReference>
<dbReference type="GO" id="GO:0055085">
    <property type="term" value="P:transmembrane transport"/>
    <property type="evidence" value="ECO:0007669"/>
    <property type="project" value="InterPro"/>
</dbReference>
<sequence length="311" mass="35029">MQQFLEPLRPLLAHPFLPQLAEVLIGIIVITIIFRAISASLSHYIRGADTRYRSRKLVTLVSYLLMLLFAASVFSDSLGQLTVIFGVVGAGIAFALQEVIASLAGWSAISLGQFYRPGDRVQVGGITGDVIDISILRTTLMECGAWVKADLYSGRIVRVANSFVFKEPVYNYSRDFPFLWDEITIPVKYGCDHRLARRILQQVAKEQVGEYSAKAQKHWNQMVKKFLIEDAQVEPTVTLLANDNWMEFTIRYVVNFKKRRITKDLLFTQILDEIDKTDGQVALASATFHLVETPTFNVSLTNQGNSQYLGQ</sequence>
<proteinExistence type="inferred from homology"/>
<name>A0A2W1JPH5_9CYAN</name>
<feature type="domain" description="Mechanosensitive ion channel MscS" evidence="7">
    <location>
        <begin position="99"/>
        <end position="174"/>
    </location>
</feature>
<reference evidence="8 9" key="1">
    <citation type="journal article" date="2018" name="Sci. Rep.">
        <title>A novel species of the marine cyanobacterium Acaryochloris with a unique pigment content and lifestyle.</title>
        <authorList>
            <person name="Partensky F."/>
            <person name="Six C."/>
            <person name="Ratin M."/>
            <person name="Garczarek L."/>
            <person name="Vaulot D."/>
            <person name="Probert I."/>
            <person name="Calteau A."/>
            <person name="Gourvil P."/>
            <person name="Marie D."/>
            <person name="Grebert T."/>
            <person name="Bouchier C."/>
            <person name="Le Panse S."/>
            <person name="Gachenot M."/>
            <person name="Rodriguez F."/>
            <person name="Garrido J.L."/>
        </authorList>
    </citation>
    <scope>NUCLEOTIDE SEQUENCE [LARGE SCALE GENOMIC DNA]</scope>
    <source>
        <strain evidence="8 9">RCC1774</strain>
    </source>
</reference>
<feature type="transmembrane region" description="Helical" evidence="6">
    <location>
        <begin position="81"/>
        <end position="106"/>
    </location>
</feature>
<dbReference type="EMBL" id="PQWO01000012">
    <property type="protein sequence ID" value="PZD72064.1"/>
    <property type="molecule type" value="Genomic_DNA"/>
</dbReference>
<dbReference type="RefSeq" id="WP_110987370.1">
    <property type="nucleotide sequence ID" value="NZ_CAWNWM010000012.1"/>
</dbReference>
<evidence type="ECO:0000256" key="2">
    <source>
        <dbReference type="ARBA" id="ARBA00008017"/>
    </source>
</evidence>
<keyword evidence="3 6" id="KW-0812">Transmembrane</keyword>
<dbReference type="Pfam" id="PF00924">
    <property type="entry name" value="MS_channel_2nd"/>
    <property type="match status" value="1"/>
</dbReference>
<dbReference type="OrthoDB" id="9809206at2"/>
<dbReference type="PANTHER" id="PTHR30566:SF5">
    <property type="entry name" value="MECHANOSENSITIVE ION CHANNEL PROTEIN 1, MITOCHONDRIAL-RELATED"/>
    <property type="match status" value="1"/>
</dbReference>
<keyword evidence="4 6" id="KW-1133">Transmembrane helix</keyword>
<comment type="subcellular location">
    <subcellularLocation>
        <location evidence="1">Membrane</location>
        <topology evidence="1">Multi-pass membrane protein</topology>
    </subcellularLocation>
</comment>
<dbReference type="Proteomes" id="UP000248857">
    <property type="component" value="Unassembled WGS sequence"/>
</dbReference>
<evidence type="ECO:0000256" key="1">
    <source>
        <dbReference type="ARBA" id="ARBA00004141"/>
    </source>
</evidence>
<evidence type="ECO:0000256" key="5">
    <source>
        <dbReference type="ARBA" id="ARBA00023136"/>
    </source>
</evidence>
<evidence type="ECO:0000313" key="9">
    <source>
        <dbReference type="Proteomes" id="UP000248857"/>
    </source>
</evidence>
<dbReference type="AlphaFoldDB" id="A0A2W1JPH5"/>
<keyword evidence="5 6" id="KW-0472">Membrane</keyword>
<dbReference type="GO" id="GO:0016020">
    <property type="term" value="C:membrane"/>
    <property type="evidence" value="ECO:0007669"/>
    <property type="project" value="UniProtKB-SubCell"/>
</dbReference>
<protein>
    <submittedName>
        <fullName evidence="8">Small-conductance mechanosensitive channel</fullName>
    </submittedName>
</protein>
<evidence type="ECO:0000313" key="8">
    <source>
        <dbReference type="EMBL" id="PZD72064.1"/>
    </source>
</evidence>
<dbReference type="InterPro" id="IPR011014">
    <property type="entry name" value="MscS_channel_TM-2"/>
</dbReference>
<comment type="caution">
    <text evidence="8">The sequence shown here is derived from an EMBL/GenBank/DDBJ whole genome shotgun (WGS) entry which is preliminary data.</text>
</comment>
<evidence type="ECO:0000256" key="4">
    <source>
        <dbReference type="ARBA" id="ARBA00022989"/>
    </source>
</evidence>
<dbReference type="Gene3D" id="1.10.287.1260">
    <property type="match status" value="1"/>
</dbReference>
<feature type="transmembrane region" description="Helical" evidence="6">
    <location>
        <begin position="20"/>
        <end position="45"/>
    </location>
</feature>
<evidence type="ECO:0000259" key="7">
    <source>
        <dbReference type="Pfam" id="PF00924"/>
    </source>
</evidence>
<comment type="similarity">
    <text evidence="2">Belongs to the MscS (TC 1.A.23) family.</text>
</comment>
<dbReference type="InterPro" id="IPR023408">
    <property type="entry name" value="MscS_beta-dom_sf"/>
</dbReference>
<feature type="transmembrane region" description="Helical" evidence="6">
    <location>
        <begin position="57"/>
        <end position="75"/>
    </location>
</feature>
<accession>A0A2W1JPH5</accession>
<dbReference type="InterPro" id="IPR006685">
    <property type="entry name" value="MscS_channel_2nd"/>
</dbReference>
<evidence type="ECO:0000256" key="3">
    <source>
        <dbReference type="ARBA" id="ARBA00022692"/>
    </source>
</evidence>
<keyword evidence="9" id="KW-1185">Reference proteome</keyword>
<organism evidence="8 9">
    <name type="scientific">Acaryochloris thomasi RCC1774</name>
    <dbReference type="NCBI Taxonomy" id="1764569"/>
    <lineage>
        <taxon>Bacteria</taxon>
        <taxon>Bacillati</taxon>
        <taxon>Cyanobacteriota</taxon>
        <taxon>Cyanophyceae</taxon>
        <taxon>Acaryochloridales</taxon>
        <taxon>Acaryochloridaceae</taxon>
        <taxon>Acaryochloris</taxon>
        <taxon>Acaryochloris thomasi</taxon>
    </lineage>
</organism>
<dbReference type="SUPFAM" id="SSF50182">
    <property type="entry name" value="Sm-like ribonucleoproteins"/>
    <property type="match status" value="1"/>
</dbReference>
<dbReference type="SUPFAM" id="SSF82861">
    <property type="entry name" value="Mechanosensitive channel protein MscS (YggB), transmembrane region"/>
    <property type="match status" value="1"/>
</dbReference>